<comment type="caution">
    <text evidence="2">The sequence shown here is derived from an EMBL/GenBank/DDBJ whole genome shotgun (WGS) entry which is preliminary data.</text>
</comment>
<keyword evidence="1" id="KW-1133">Transmembrane helix</keyword>
<organism evidence="2 3">
    <name type="scientific">Niallia endozanthoxylica</name>
    <dbReference type="NCBI Taxonomy" id="2036016"/>
    <lineage>
        <taxon>Bacteria</taxon>
        <taxon>Bacillati</taxon>
        <taxon>Bacillota</taxon>
        <taxon>Bacilli</taxon>
        <taxon>Bacillales</taxon>
        <taxon>Bacillaceae</taxon>
        <taxon>Niallia</taxon>
    </lineage>
</organism>
<protein>
    <submittedName>
        <fullName evidence="2">Uncharacterized protein</fullName>
    </submittedName>
</protein>
<gene>
    <name evidence="2" type="ORF">F4V44_15640</name>
</gene>
<evidence type="ECO:0000313" key="2">
    <source>
        <dbReference type="EMBL" id="KAA9022298.1"/>
    </source>
</evidence>
<dbReference type="RefSeq" id="WP_150440955.1">
    <property type="nucleotide sequence ID" value="NZ_VYKL01000023.1"/>
</dbReference>
<keyword evidence="1" id="KW-0472">Membrane</keyword>
<accession>A0A5J5HRD2</accession>
<dbReference type="EMBL" id="VYKL01000023">
    <property type="protein sequence ID" value="KAA9022298.1"/>
    <property type="molecule type" value="Genomic_DNA"/>
</dbReference>
<keyword evidence="3" id="KW-1185">Reference proteome</keyword>
<evidence type="ECO:0000313" key="3">
    <source>
        <dbReference type="Proteomes" id="UP000326671"/>
    </source>
</evidence>
<keyword evidence="1" id="KW-0812">Transmembrane</keyword>
<evidence type="ECO:0000256" key="1">
    <source>
        <dbReference type="SAM" id="Phobius"/>
    </source>
</evidence>
<dbReference type="Proteomes" id="UP000326671">
    <property type="component" value="Unassembled WGS sequence"/>
</dbReference>
<proteinExistence type="predicted"/>
<dbReference type="AlphaFoldDB" id="A0A5J5HRD2"/>
<reference evidence="2 3" key="1">
    <citation type="submission" date="2019-09" db="EMBL/GenBank/DDBJ databases">
        <title>Whole genome sequences of isolates from the Mars Exploration Rovers.</title>
        <authorList>
            <person name="Seuylemezian A."/>
            <person name="Vaishampayan P."/>
        </authorList>
    </citation>
    <scope>NUCLEOTIDE SEQUENCE [LARGE SCALE GENOMIC DNA]</scope>
    <source>
        <strain evidence="2 3">MER_TA_151</strain>
    </source>
</reference>
<name>A0A5J5HRD2_9BACI</name>
<sequence length="176" mass="20456">MIKRFNTLNPVIKIILSITILIAVGFLLTKITTFFLDRQVNEEDLAYVDWYNETSSEMNDIINEAQFIYEEIERTPDTYIDLTSYMMMKDNLSDLTDEIINYPKPKNRILKKAHKLYIKESIYALQAMKGLDEFVDSRQYFSTGPSDYLANILNANSSGMQAGSLVYDFRDINDAW</sequence>
<feature type="transmembrane region" description="Helical" evidence="1">
    <location>
        <begin position="12"/>
        <end position="36"/>
    </location>
</feature>